<dbReference type="Proteomes" id="UP000789390">
    <property type="component" value="Unassembled WGS sequence"/>
</dbReference>
<dbReference type="InterPro" id="IPR009832">
    <property type="entry name" value="DUF1397"/>
</dbReference>
<organism evidence="2 3">
    <name type="scientific">Daphnia galeata</name>
    <dbReference type="NCBI Taxonomy" id="27404"/>
    <lineage>
        <taxon>Eukaryota</taxon>
        <taxon>Metazoa</taxon>
        <taxon>Ecdysozoa</taxon>
        <taxon>Arthropoda</taxon>
        <taxon>Crustacea</taxon>
        <taxon>Branchiopoda</taxon>
        <taxon>Diplostraca</taxon>
        <taxon>Cladocera</taxon>
        <taxon>Anomopoda</taxon>
        <taxon>Daphniidae</taxon>
        <taxon>Daphnia</taxon>
    </lineage>
</organism>
<evidence type="ECO:0000313" key="2">
    <source>
        <dbReference type="EMBL" id="CAH0108104.1"/>
    </source>
</evidence>
<gene>
    <name evidence="2" type="ORF">DGAL_LOCUS11470</name>
</gene>
<dbReference type="AlphaFoldDB" id="A0A8J2WM46"/>
<evidence type="ECO:0000313" key="3">
    <source>
        <dbReference type="Proteomes" id="UP000789390"/>
    </source>
</evidence>
<feature type="signal peptide" evidence="1">
    <location>
        <begin position="1"/>
        <end position="18"/>
    </location>
</feature>
<protein>
    <recommendedName>
        <fullName evidence="4">27 kDa hemolymph protein</fullName>
    </recommendedName>
</protein>
<keyword evidence="1" id="KW-0732">Signal</keyword>
<accession>A0A8J2WM46</accession>
<dbReference type="EMBL" id="CAKKLH010000281">
    <property type="protein sequence ID" value="CAH0108104.1"/>
    <property type="molecule type" value="Genomic_DNA"/>
</dbReference>
<keyword evidence="3" id="KW-1185">Reference proteome</keyword>
<name>A0A8J2WM46_9CRUS</name>
<evidence type="ECO:0008006" key="4">
    <source>
        <dbReference type="Google" id="ProtNLM"/>
    </source>
</evidence>
<sequence>MNYPLLLTVVFMFSQVNCVIPSVNDAHNWAGEIEKAQHDFNLDSYSKQWMDECERVNGSEAIEDIRESVTALTDCISSKINIHNITEEIKEASPKGILDEVFAKYCDQISAIKKCREPVISAMQVCLSDQADQDLEIFDEAISAALDFMCYKGGERIAIFMSENGTDCFFSNIDNIATCLNGSLPELEDAIKSIQTTNTSIFDDTNCGLETKMKACVINGLKTCSDPTPANVVEGLIDSMIKKTPCYKSEANYLNTSQSFPSSALLLAMLAMATRFMFQS</sequence>
<comment type="caution">
    <text evidence="2">The sequence shown here is derived from an EMBL/GenBank/DDBJ whole genome shotgun (WGS) entry which is preliminary data.</text>
</comment>
<dbReference type="OrthoDB" id="6512861at2759"/>
<feature type="chain" id="PRO_5035260726" description="27 kDa hemolymph protein" evidence="1">
    <location>
        <begin position="19"/>
        <end position="280"/>
    </location>
</feature>
<dbReference type="Pfam" id="PF07165">
    <property type="entry name" value="DUF1397"/>
    <property type="match status" value="1"/>
</dbReference>
<proteinExistence type="predicted"/>
<dbReference type="PANTHER" id="PTHR20997:SF2">
    <property type="entry name" value="EG:BACR42I17.2 PROTEIN-RELATED"/>
    <property type="match status" value="1"/>
</dbReference>
<dbReference type="PANTHER" id="PTHR20997">
    <property type="entry name" value="EG:BACR42I17.2 PROTEIN-RELATED"/>
    <property type="match status" value="1"/>
</dbReference>
<reference evidence="2" key="1">
    <citation type="submission" date="2021-11" db="EMBL/GenBank/DDBJ databases">
        <authorList>
            <person name="Schell T."/>
        </authorList>
    </citation>
    <scope>NUCLEOTIDE SEQUENCE</scope>
    <source>
        <strain evidence="2">M5</strain>
    </source>
</reference>
<evidence type="ECO:0000256" key="1">
    <source>
        <dbReference type="SAM" id="SignalP"/>
    </source>
</evidence>